<evidence type="ECO:0000313" key="2">
    <source>
        <dbReference type="Proteomes" id="UP000076858"/>
    </source>
</evidence>
<dbReference type="EMBL" id="LRGB01001581">
    <property type="protein sequence ID" value="KZS11255.1"/>
    <property type="molecule type" value="Genomic_DNA"/>
</dbReference>
<comment type="caution">
    <text evidence="1">The sequence shown here is derived from an EMBL/GenBank/DDBJ whole genome shotgun (WGS) entry which is preliminary data.</text>
</comment>
<organism evidence="1 2">
    <name type="scientific">Daphnia magna</name>
    <dbReference type="NCBI Taxonomy" id="35525"/>
    <lineage>
        <taxon>Eukaryota</taxon>
        <taxon>Metazoa</taxon>
        <taxon>Ecdysozoa</taxon>
        <taxon>Arthropoda</taxon>
        <taxon>Crustacea</taxon>
        <taxon>Branchiopoda</taxon>
        <taxon>Diplostraca</taxon>
        <taxon>Cladocera</taxon>
        <taxon>Anomopoda</taxon>
        <taxon>Daphniidae</taxon>
        <taxon>Daphnia</taxon>
    </lineage>
</organism>
<gene>
    <name evidence="1" type="ORF">APZ42_024046</name>
</gene>
<protein>
    <submittedName>
        <fullName evidence="1">Uncharacterized protein</fullName>
    </submittedName>
</protein>
<sequence>MLLSLIPSRHSGVNFASVANHGFQDHLVTTWRGVSGKDLIHGSGELRQGSWAWFPRPPHSHLEWGTWQGFKQYTPSNTQGS</sequence>
<name>A0A164UD64_9CRUS</name>
<proteinExistence type="predicted"/>
<dbReference type="AlphaFoldDB" id="A0A164UD64"/>
<evidence type="ECO:0000313" key="1">
    <source>
        <dbReference type="EMBL" id="KZS11255.1"/>
    </source>
</evidence>
<accession>A0A164UD64</accession>
<dbReference type="Proteomes" id="UP000076858">
    <property type="component" value="Unassembled WGS sequence"/>
</dbReference>
<keyword evidence="2" id="KW-1185">Reference proteome</keyword>
<reference evidence="1 2" key="1">
    <citation type="submission" date="2016-03" db="EMBL/GenBank/DDBJ databases">
        <title>EvidentialGene: Evidence-directed Construction of Genes on Genomes.</title>
        <authorList>
            <person name="Gilbert D.G."/>
            <person name="Choi J.-H."/>
            <person name="Mockaitis K."/>
            <person name="Colbourne J."/>
            <person name="Pfrender M."/>
        </authorList>
    </citation>
    <scope>NUCLEOTIDE SEQUENCE [LARGE SCALE GENOMIC DNA]</scope>
    <source>
        <strain evidence="1 2">Xinb3</strain>
        <tissue evidence="1">Complete organism</tissue>
    </source>
</reference>